<sequence>MKTKIFLLFTFLILAVSCSKNNPLDSSGITIANYEGTYTGKGKYMPGSSEENFTLVVSKDSTVVLKVASTSKSFTFNNFTMTDDKSYNSTKTEDGSTLIFSLIFDGNGNVNFSLIIQDNNTGTSEIYSSDKLTKTAS</sequence>
<protein>
    <submittedName>
        <fullName evidence="2">Uncharacterized protein</fullName>
    </submittedName>
</protein>
<feature type="chain" id="PRO_5017235526" evidence="1">
    <location>
        <begin position="23"/>
        <end position="137"/>
    </location>
</feature>
<name>A0A3B6VAG6_BRAHW</name>
<gene>
    <name evidence="2" type="ordered locus">BHWA1_01999</name>
</gene>
<dbReference type="RefSeq" id="WP_012671498.1">
    <property type="nucleotide sequence ID" value="NC_012225.1"/>
</dbReference>
<dbReference type="PROSITE" id="PS51257">
    <property type="entry name" value="PROKAR_LIPOPROTEIN"/>
    <property type="match status" value="1"/>
</dbReference>
<dbReference type="KEGG" id="bhy:BHWA1_01999"/>
<dbReference type="EMBL" id="CP001357">
    <property type="protein sequence ID" value="ACN84459.1"/>
    <property type="molecule type" value="Genomic_DNA"/>
</dbReference>
<evidence type="ECO:0000313" key="2">
    <source>
        <dbReference type="EMBL" id="ACN84459.1"/>
    </source>
</evidence>
<accession>A0A3B6VAG6</accession>
<dbReference type="GeneID" id="63963152"/>
<evidence type="ECO:0000313" key="3">
    <source>
        <dbReference type="Proteomes" id="UP000001803"/>
    </source>
</evidence>
<evidence type="ECO:0000256" key="1">
    <source>
        <dbReference type="SAM" id="SignalP"/>
    </source>
</evidence>
<dbReference type="Proteomes" id="UP000001803">
    <property type="component" value="Chromosome"/>
</dbReference>
<dbReference type="STRING" id="565034.BHWA1_01999"/>
<keyword evidence="1" id="KW-0732">Signal</keyword>
<organism evidence="2 3">
    <name type="scientific">Brachyspira hyodysenteriae (strain ATCC 49526 / WA1)</name>
    <dbReference type="NCBI Taxonomy" id="565034"/>
    <lineage>
        <taxon>Bacteria</taxon>
        <taxon>Pseudomonadati</taxon>
        <taxon>Spirochaetota</taxon>
        <taxon>Spirochaetia</taxon>
        <taxon>Brachyspirales</taxon>
        <taxon>Brachyspiraceae</taxon>
        <taxon>Brachyspira</taxon>
    </lineage>
</organism>
<reference evidence="2 3" key="1">
    <citation type="journal article" date="2009" name="PLoS ONE">
        <title>Genome sequence of the pathogenic intestinal spirochete Brachyspira hyodysenteriae reveals adaptations to its lifestyle in the porcine large intestine.</title>
        <authorList>
            <person name="Bellgard M.I."/>
            <person name="Wanchanthuek P."/>
            <person name="La T."/>
            <person name="Ryan K."/>
            <person name="Moolhuijzen P."/>
            <person name="Albertyn Z."/>
            <person name="Shaban B."/>
            <person name="Motro Y."/>
            <person name="Dunn D.S."/>
            <person name="Schibeci D."/>
            <person name="Hunter A."/>
            <person name="Barrero R."/>
            <person name="Phillips N.D."/>
            <person name="Hampson D.J."/>
        </authorList>
    </citation>
    <scope>NUCLEOTIDE SEQUENCE [LARGE SCALE GENOMIC DNA]</scope>
    <source>
        <strain evidence="3">ATCC 49526 / WA1</strain>
    </source>
</reference>
<proteinExistence type="predicted"/>
<feature type="signal peptide" evidence="1">
    <location>
        <begin position="1"/>
        <end position="22"/>
    </location>
</feature>
<dbReference type="AlphaFoldDB" id="A0A3B6VAG6"/>
<keyword evidence="3" id="KW-1185">Reference proteome</keyword>